<feature type="domain" description="Peptidoglycan binding-like" evidence="4">
    <location>
        <begin position="83"/>
        <end position="120"/>
    </location>
</feature>
<dbReference type="InterPro" id="IPR036365">
    <property type="entry name" value="PGBD-like_sf"/>
</dbReference>
<accession>H0E4R6</accession>
<reference evidence="6 7" key="1">
    <citation type="journal article" date="2013" name="Biodegradation">
        <title>Quantitative proteomic analysis of ibuprofen-degrading Patulibacter sp. strain I11.</title>
        <authorList>
            <person name="Almeida B."/>
            <person name="Kjeldal H."/>
            <person name="Lolas I."/>
            <person name="Knudsen A.D."/>
            <person name="Carvalho G."/>
            <person name="Nielsen K.L."/>
            <person name="Barreto Crespo M.T."/>
            <person name="Stensballe A."/>
            <person name="Nielsen J.L."/>
        </authorList>
    </citation>
    <scope>NUCLEOTIDE SEQUENCE [LARGE SCALE GENOMIC DNA]</scope>
    <source>
        <strain evidence="6 7">I11</strain>
    </source>
</reference>
<evidence type="ECO:0000313" key="7">
    <source>
        <dbReference type="Proteomes" id="UP000005143"/>
    </source>
</evidence>
<dbReference type="PATRIC" id="fig|1097667.3.peg.1780"/>
<name>H0E4R6_9ACTN</name>
<dbReference type="Gene3D" id="1.10.101.10">
    <property type="entry name" value="PGBD-like superfamily/PGBD"/>
    <property type="match status" value="1"/>
</dbReference>
<evidence type="ECO:0000256" key="2">
    <source>
        <dbReference type="ARBA" id="ARBA00022801"/>
    </source>
</evidence>
<keyword evidence="2" id="KW-0378">Hydrolase</keyword>
<feature type="domain" description="Resuscitation-promoting factor core lysozyme-like" evidence="5">
    <location>
        <begin position="148"/>
        <end position="220"/>
    </location>
</feature>
<evidence type="ECO:0000313" key="6">
    <source>
        <dbReference type="EMBL" id="EHN11326.1"/>
    </source>
</evidence>
<dbReference type="GO" id="GO:0016787">
    <property type="term" value="F:hydrolase activity"/>
    <property type="evidence" value="ECO:0007669"/>
    <property type="project" value="UniProtKB-KW"/>
</dbReference>
<feature type="region of interest" description="Disordered" evidence="3">
    <location>
        <begin position="1"/>
        <end position="37"/>
    </location>
</feature>
<dbReference type="AlphaFoldDB" id="H0E4R6"/>
<dbReference type="InterPro" id="IPR010618">
    <property type="entry name" value="RPF"/>
</dbReference>
<evidence type="ECO:0000256" key="1">
    <source>
        <dbReference type="ARBA" id="ARBA00010830"/>
    </source>
</evidence>
<dbReference type="Pfam" id="PF06737">
    <property type="entry name" value="Transglycosylas"/>
    <property type="match status" value="1"/>
</dbReference>
<dbReference type="InterPro" id="IPR002477">
    <property type="entry name" value="Peptidoglycan-bd-like"/>
</dbReference>
<feature type="compositionally biased region" description="Basic residues" evidence="3">
    <location>
        <begin position="20"/>
        <end position="37"/>
    </location>
</feature>
<dbReference type="RefSeq" id="WP_007573568.1">
    <property type="nucleotide sequence ID" value="NZ_AGUD01000116.1"/>
</dbReference>
<dbReference type="EMBL" id="AGUD01000116">
    <property type="protein sequence ID" value="EHN11326.1"/>
    <property type="molecule type" value="Genomic_DNA"/>
</dbReference>
<dbReference type="Pfam" id="PF01471">
    <property type="entry name" value="PG_binding_1"/>
    <property type="match status" value="1"/>
</dbReference>
<dbReference type="InterPro" id="IPR036366">
    <property type="entry name" value="PGBDSf"/>
</dbReference>
<comment type="caution">
    <text evidence="6">The sequence shown here is derived from an EMBL/GenBank/DDBJ whole genome shotgun (WGS) entry which is preliminary data.</text>
</comment>
<dbReference type="Proteomes" id="UP000005143">
    <property type="component" value="Unassembled WGS sequence"/>
</dbReference>
<proteinExistence type="inferred from homology"/>
<evidence type="ECO:0000259" key="5">
    <source>
        <dbReference type="Pfam" id="PF06737"/>
    </source>
</evidence>
<dbReference type="SUPFAM" id="SSF47090">
    <property type="entry name" value="PGBD-like"/>
    <property type="match status" value="1"/>
</dbReference>
<evidence type="ECO:0000259" key="4">
    <source>
        <dbReference type="Pfam" id="PF01471"/>
    </source>
</evidence>
<dbReference type="Gene3D" id="1.10.530.10">
    <property type="match status" value="1"/>
</dbReference>
<comment type="similarity">
    <text evidence="1">Belongs to the transglycosylase family. Rpf subfamily.</text>
</comment>
<gene>
    <name evidence="6" type="ORF">PAI11_17970</name>
</gene>
<dbReference type="InterPro" id="IPR023346">
    <property type="entry name" value="Lysozyme-like_dom_sf"/>
</dbReference>
<protein>
    <submittedName>
        <fullName evidence="6">Putative resuscitation-promoting factor RPFE</fullName>
    </submittedName>
</protein>
<dbReference type="SUPFAM" id="SSF53955">
    <property type="entry name" value="Lysozyme-like"/>
    <property type="match status" value="1"/>
</dbReference>
<organism evidence="6 7">
    <name type="scientific">Patulibacter medicamentivorans</name>
    <dbReference type="NCBI Taxonomy" id="1097667"/>
    <lineage>
        <taxon>Bacteria</taxon>
        <taxon>Bacillati</taxon>
        <taxon>Actinomycetota</taxon>
        <taxon>Thermoleophilia</taxon>
        <taxon>Solirubrobacterales</taxon>
        <taxon>Patulibacteraceae</taxon>
        <taxon>Patulibacter</taxon>
    </lineage>
</organism>
<keyword evidence="7" id="KW-1185">Reference proteome</keyword>
<dbReference type="CDD" id="cd13925">
    <property type="entry name" value="RPF"/>
    <property type="match status" value="1"/>
</dbReference>
<sequence>MSHDRDLASTLPWSRSLRASQKRRTSAASKRRWSTRRRTTVAAMATAVIGFGGVAAAQTTTSGSAAKVQSGTTITSVQRKLGISADGVAGPQTRAAVKRFQRKAGIAVDGVIGPQTLAALGLAGGSTATARSTAKSGTAKSSSASGTTNATLRKIARCESGGDPTAISSDGTYRGKYQFDRQTWRANGGSGDPAAASEAEQDRIAAKLLAARGTQPWPVCGR</sequence>
<evidence type="ECO:0000256" key="3">
    <source>
        <dbReference type="SAM" id="MobiDB-lite"/>
    </source>
</evidence>